<dbReference type="SUPFAM" id="SSF54106">
    <property type="entry name" value="LysM domain"/>
    <property type="match status" value="1"/>
</dbReference>
<dbReference type="EMBL" id="BK015347">
    <property type="protein sequence ID" value="DAE02518.1"/>
    <property type="molecule type" value="Genomic_DNA"/>
</dbReference>
<comment type="similarity">
    <text evidence="2">Belongs to the glycosyl hydrolase 25 family.</text>
</comment>
<dbReference type="InterPro" id="IPR017853">
    <property type="entry name" value="GH"/>
</dbReference>
<dbReference type="Gene3D" id="3.20.20.80">
    <property type="entry name" value="Glycosidases"/>
    <property type="match status" value="1"/>
</dbReference>
<dbReference type="Pfam" id="PF01183">
    <property type="entry name" value="Glyco_hydro_25"/>
    <property type="match status" value="1"/>
</dbReference>
<dbReference type="PANTHER" id="PTHR34135:SF2">
    <property type="entry name" value="LYSOZYME"/>
    <property type="match status" value="1"/>
</dbReference>
<organism evidence="7">
    <name type="scientific">Siphoviridae sp. ctmYS12</name>
    <dbReference type="NCBI Taxonomy" id="2825652"/>
    <lineage>
        <taxon>Viruses</taxon>
        <taxon>Duplodnaviria</taxon>
        <taxon>Heunggongvirae</taxon>
        <taxon>Uroviricota</taxon>
        <taxon>Caudoviricetes</taxon>
    </lineage>
</organism>
<evidence type="ECO:0000256" key="5">
    <source>
        <dbReference type="ARBA" id="ARBA00023295"/>
    </source>
</evidence>
<dbReference type="PROSITE" id="PS51782">
    <property type="entry name" value="LYSM"/>
    <property type="match status" value="1"/>
</dbReference>
<name>A0A8S5P618_9CAUD</name>
<dbReference type="InterPro" id="IPR002053">
    <property type="entry name" value="Glyco_hydro_25"/>
</dbReference>
<evidence type="ECO:0000313" key="7">
    <source>
        <dbReference type="EMBL" id="DAE02518.1"/>
    </source>
</evidence>
<accession>A0A8S5P618</accession>
<evidence type="ECO:0000256" key="2">
    <source>
        <dbReference type="ARBA" id="ARBA00010646"/>
    </source>
</evidence>
<keyword evidence="4" id="KW-0378">Hydrolase</keyword>
<dbReference type="SMART" id="SM00257">
    <property type="entry name" value="LysM"/>
    <property type="match status" value="1"/>
</dbReference>
<dbReference type="PROSITE" id="PS51904">
    <property type="entry name" value="GLYCOSYL_HYDROL_F25_2"/>
    <property type="match status" value="1"/>
</dbReference>
<keyword evidence="5" id="KW-0326">Glycosidase</keyword>
<dbReference type="GO" id="GO:0016052">
    <property type="term" value="P:carbohydrate catabolic process"/>
    <property type="evidence" value="ECO:0007669"/>
    <property type="project" value="TreeGrafter"/>
</dbReference>
<sequence length="350" mass="38983">MSMNGIDISAWQRGINLSNVPFDFVIVKATEGTKYINGVCDSHCEDAIHLSKCFGVYHYANGGDYKQEADFFLEKVKKYVGKALLVLDWESQNNPQFGKTDRDWVKNWCDYVYARTGVKPVIYISKSFMTTLDGLGYEFWIAQYANNKPTGYQENPWNEGVYTCLIRQYASTGRLTGYPGDLDLNKFYGTAADWNARVSVATPVPTPAPAVSPTGTTIELVVATLQNKYGVGDERKQKLGTRYDEVQKFIDYVANASIDQLVAETKAGDYGNGETRKIILGAFNKYDAVQNKINAENTTKASSAAIYVVKSGDTLSGIAAKYKTTYQELQKLNGIPDPNKIYPGQKLKIR</sequence>
<evidence type="ECO:0000256" key="4">
    <source>
        <dbReference type="ARBA" id="ARBA00022801"/>
    </source>
</evidence>
<dbReference type="InterPro" id="IPR036779">
    <property type="entry name" value="LysM_dom_sf"/>
</dbReference>
<dbReference type="Gene3D" id="3.10.350.10">
    <property type="entry name" value="LysM domain"/>
    <property type="match status" value="1"/>
</dbReference>
<dbReference type="GO" id="GO:0003796">
    <property type="term" value="F:lysozyme activity"/>
    <property type="evidence" value="ECO:0007669"/>
    <property type="project" value="UniProtKB-EC"/>
</dbReference>
<dbReference type="SUPFAM" id="SSF51445">
    <property type="entry name" value="(Trans)glycosidases"/>
    <property type="match status" value="1"/>
</dbReference>
<dbReference type="PANTHER" id="PTHR34135">
    <property type="entry name" value="LYSOZYME"/>
    <property type="match status" value="1"/>
</dbReference>
<dbReference type="GO" id="GO:0016998">
    <property type="term" value="P:cell wall macromolecule catabolic process"/>
    <property type="evidence" value="ECO:0007669"/>
    <property type="project" value="InterPro"/>
</dbReference>
<dbReference type="InterPro" id="IPR018077">
    <property type="entry name" value="Glyco_hydro_fam25_subgr"/>
</dbReference>
<dbReference type="Pfam" id="PF08230">
    <property type="entry name" value="CW_7"/>
    <property type="match status" value="2"/>
</dbReference>
<evidence type="ECO:0000256" key="1">
    <source>
        <dbReference type="ARBA" id="ARBA00000632"/>
    </source>
</evidence>
<comment type="catalytic activity">
    <reaction evidence="1">
        <text>Hydrolysis of (1-&gt;4)-beta-linkages between N-acetylmuramic acid and N-acetyl-D-glucosamine residues in a peptidoglycan and between N-acetyl-D-glucosamine residues in chitodextrins.</text>
        <dbReference type="EC" id="3.2.1.17"/>
    </reaction>
</comment>
<evidence type="ECO:0000256" key="3">
    <source>
        <dbReference type="ARBA" id="ARBA00012732"/>
    </source>
</evidence>
<dbReference type="InterPro" id="IPR013168">
    <property type="entry name" value="Cpl_7_lyso_C"/>
</dbReference>
<dbReference type="InterPro" id="IPR018392">
    <property type="entry name" value="LysM"/>
</dbReference>
<reference evidence="7" key="1">
    <citation type="journal article" date="2021" name="Proc. Natl. Acad. Sci. U.S.A.">
        <title>A Catalog of Tens of Thousands of Viruses from Human Metagenomes Reveals Hidden Associations with Chronic Diseases.</title>
        <authorList>
            <person name="Tisza M.J."/>
            <person name="Buck C.B."/>
        </authorList>
    </citation>
    <scope>NUCLEOTIDE SEQUENCE</scope>
    <source>
        <strain evidence="7">CtmYS12</strain>
    </source>
</reference>
<dbReference type="CDD" id="cd00118">
    <property type="entry name" value="LysM"/>
    <property type="match status" value="1"/>
</dbReference>
<evidence type="ECO:0000259" key="6">
    <source>
        <dbReference type="PROSITE" id="PS51782"/>
    </source>
</evidence>
<dbReference type="EC" id="3.2.1.17" evidence="3"/>
<dbReference type="GO" id="GO:0009253">
    <property type="term" value="P:peptidoglycan catabolic process"/>
    <property type="evidence" value="ECO:0007669"/>
    <property type="project" value="InterPro"/>
</dbReference>
<dbReference type="SMART" id="SM00641">
    <property type="entry name" value="Glyco_25"/>
    <property type="match status" value="1"/>
</dbReference>
<proteinExistence type="inferred from homology"/>
<protein>
    <recommendedName>
        <fullName evidence="3">lysozyme</fullName>
        <ecNumber evidence="3">3.2.1.17</ecNumber>
    </recommendedName>
</protein>
<feature type="domain" description="LysM" evidence="6">
    <location>
        <begin position="305"/>
        <end position="349"/>
    </location>
</feature>
<dbReference type="Pfam" id="PF01476">
    <property type="entry name" value="LysM"/>
    <property type="match status" value="1"/>
</dbReference>
<dbReference type="SMART" id="SM01095">
    <property type="entry name" value="Cpl-7"/>
    <property type="match status" value="2"/>
</dbReference>